<evidence type="ECO:0000259" key="7">
    <source>
        <dbReference type="Pfam" id="PF03711"/>
    </source>
</evidence>
<dbReference type="Pfam" id="PF03711">
    <property type="entry name" value="OKR_DC_1_C"/>
    <property type="match status" value="1"/>
</dbReference>
<feature type="domain" description="Orn/Lys/Arg decarboxylase C-terminal" evidence="7">
    <location>
        <begin position="380"/>
        <end position="419"/>
    </location>
</feature>
<sequence>MLNEKLDEYLKNDYYPFHMPGSKRTDILRDDLPYQRDLTEIEGFDNLNDPGDILLDLNKKIAEIYGVKNAIISTNGSTCGILATIRALTYENNNILIQRSSHKAVYNAIELNNLNPSYIDVVLSEENAVVDIDYEDFYKKIRSKDFAAVIVTSPSYEGYIIDLEKIYKECQKQKVPLIVDLAHGSHFLLNNMWQNYFDIAITSFHKNLSALTPAACVFINNEKYFSEIQRNMAIFQTSSPSYIIMQSIDDMVNNYCKFNDLYKIMKENLDELYTLKLKHLKLIEHPNKDKSKILISTNNSNINGDMLQSLLKQEKIEIEMSYPSYALLISTIFDKKIGFDRLKEALIKIDENLDSGENASNFSYFIPETIKSIKDAQLSKKKCININNAKNRISGQFIYAYPPGIPLVVPGEVIDSTIIKTINNMFNNGISLNISTDVLIID</sequence>
<dbReference type="InterPro" id="IPR015421">
    <property type="entry name" value="PyrdxlP-dep_Trfase_major"/>
</dbReference>
<dbReference type="Gene3D" id="3.40.640.10">
    <property type="entry name" value="Type I PLP-dependent aspartate aminotransferase-like (Major domain)"/>
    <property type="match status" value="1"/>
</dbReference>
<dbReference type="InterPro" id="IPR000310">
    <property type="entry name" value="Orn/Lys/Arg_deCO2ase_major_dom"/>
</dbReference>
<evidence type="ECO:0000259" key="6">
    <source>
        <dbReference type="Pfam" id="PF01276"/>
    </source>
</evidence>
<dbReference type="Gene3D" id="3.90.105.10">
    <property type="entry name" value="Molybdopterin biosynthesis moea protein, domain 2"/>
    <property type="match status" value="1"/>
</dbReference>
<dbReference type="RefSeq" id="WP_101540153.1">
    <property type="nucleotide sequence ID" value="NZ_PKGS01000002.1"/>
</dbReference>
<dbReference type="Proteomes" id="UP000234335">
    <property type="component" value="Unassembled WGS sequence"/>
</dbReference>
<keyword evidence="4" id="KW-0663">Pyridoxal phosphate</keyword>
<comment type="cofactor">
    <cofactor evidence="1">
        <name>pyridoxal 5'-phosphate</name>
        <dbReference type="ChEBI" id="CHEBI:597326"/>
    </cofactor>
</comment>
<gene>
    <name evidence="8" type="ORF">CYJ34_04680</name>
</gene>
<comment type="similarity">
    <text evidence="2">Belongs to the Orn/Lys/Arg decarboxylase class-I family.</text>
</comment>
<evidence type="ECO:0000313" key="9">
    <source>
        <dbReference type="Proteomes" id="UP000234335"/>
    </source>
</evidence>
<organism evidence="8 9">
    <name type="scientific">Anaerococcus octavius</name>
    <dbReference type="NCBI Taxonomy" id="54007"/>
    <lineage>
        <taxon>Bacteria</taxon>
        <taxon>Bacillati</taxon>
        <taxon>Bacillota</taxon>
        <taxon>Tissierellia</taxon>
        <taxon>Tissierellales</taxon>
        <taxon>Peptoniphilaceae</taxon>
        <taxon>Anaerococcus</taxon>
    </lineage>
</organism>
<evidence type="ECO:0000256" key="3">
    <source>
        <dbReference type="ARBA" id="ARBA00022793"/>
    </source>
</evidence>
<keyword evidence="9" id="KW-1185">Reference proteome</keyword>
<feature type="domain" description="Orn/Lys/Arg decarboxylases family 1 pyridoxal-P attachment site" evidence="6">
    <location>
        <begin position="5"/>
        <end position="276"/>
    </location>
</feature>
<name>A0A2I1MAE0_9FIRM</name>
<accession>A0A2I1MAE0</accession>
<evidence type="ECO:0000313" key="8">
    <source>
        <dbReference type="EMBL" id="PKZ17082.1"/>
    </source>
</evidence>
<keyword evidence="3" id="KW-0210">Decarboxylase</keyword>
<reference evidence="8 9" key="1">
    <citation type="submission" date="2017-12" db="EMBL/GenBank/DDBJ databases">
        <title>Phylogenetic diversity of female urinary microbiome.</title>
        <authorList>
            <person name="Thomas-White K."/>
            <person name="Wolfe A.J."/>
        </authorList>
    </citation>
    <scope>NUCLEOTIDE SEQUENCE [LARGE SCALE GENOMIC DNA]</scope>
    <source>
        <strain evidence="8 9">UMB0119</strain>
    </source>
</reference>
<evidence type="ECO:0000256" key="4">
    <source>
        <dbReference type="ARBA" id="ARBA00022898"/>
    </source>
</evidence>
<dbReference type="InterPro" id="IPR015424">
    <property type="entry name" value="PyrdxlP-dep_Trfase"/>
</dbReference>
<dbReference type="SUPFAM" id="SSF53383">
    <property type="entry name" value="PLP-dependent transferases"/>
    <property type="match status" value="1"/>
</dbReference>
<dbReference type="PANTHER" id="PTHR43277:SF4">
    <property type="entry name" value="ARGININE DECARBOXYLASE"/>
    <property type="match status" value="1"/>
</dbReference>
<dbReference type="Pfam" id="PF01276">
    <property type="entry name" value="OKR_DC_1"/>
    <property type="match status" value="1"/>
</dbReference>
<comment type="caution">
    <text evidence="8">The sequence shown here is derived from an EMBL/GenBank/DDBJ whole genome shotgun (WGS) entry which is preliminary data.</text>
</comment>
<protein>
    <submittedName>
        <fullName evidence="8">Decarboxylase</fullName>
    </submittedName>
</protein>
<dbReference type="PANTHER" id="PTHR43277">
    <property type="entry name" value="ARGININE DECARBOXYLASE"/>
    <property type="match status" value="1"/>
</dbReference>
<dbReference type="InterPro" id="IPR008286">
    <property type="entry name" value="Prn/Lys/Arg_de-COase_C"/>
</dbReference>
<evidence type="ECO:0000256" key="2">
    <source>
        <dbReference type="ARBA" id="ARBA00010671"/>
    </source>
</evidence>
<dbReference type="InterPro" id="IPR052357">
    <property type="entry name" value="Orn_Lys_Arg_decarboxylase-I"/>
</dbReference>
<keyword evidence="5" id="KW-0456">Lyase</keyword>
<proteinExistence type="inferred from homology"/>
<dbReference type="AlphaFoldDB" id="A0A2I1MAE0"/>
<dbReference type="GO" id="GO:0016831">
    <property type="term" value="F:carboxy-lyase activity"/>
    <property type="evidence" value="ECO:0007669"/>
    <property type="project" value="UniProtKB-KW"/>
</dbReference>
<evidence type="ECO:0000256" key="1">
    <source>
        <dbReference type="ARBA" id="ARBA00001933"/>
    </source>
</evidence>
<evidence type="ECO:0000256" key="5">
    <source>
        <dbReference type="ARBA" id="ARBA00023239"/>
    </source>
</evidence>
<dbReference type="EMBL" id="PKGS01000002">
    <property type="protein sequence ID" value="PKZ17082.1"/>
    <property type="molecule type" value="Genomic_DNA"/>
</dbReference>